<dbReference type="PANTHER" id="PTHR43776">
    <property type="entry name" value="TRANSPORT ATP-BINDING PROTEIN"/>
    <property type="match status" value="1"/>
</dbReference>
<evidence type="ECO:0000313" key="6">
    <source>
        <dbReference type="Proteomes" id="UP000175691"/>
    </source>
</evidence>
<dbReference type="Pfam" id="PF08352">
    <property type="entry name" value="oligo_HPY"/>
    <property type="match status" value="2"/>
</dbReference>
<evidence type="ECO:0000313" key="5">
    <source>
        <dbReference type="EMBL" id="OFC69200.1"/>
    </source>
</evidence>
<dbReference type="InterPro" id="IPR013563">
    <property type="entry name" value="Oligopep_ABC_C"/>
</dbReference>
<organism evidence="5 6">
    <name type="scientific">Alteromonas confluentis</name>
    <dbReference type="NCBI Taxonomy" id="1656094"/>
    <lineage>
        <taxon>Bacteria</taxon>
        <taxon>Pseudomonadati</taxon>
        <taxon>Pseudomonadota</taxon>
        <taxon>Gammaproteobacteria</taxon>
        <taxon>Alteromonadales</taxon>
        <taxon>Alteromonadaceae</taxon>
        <taxon>Alteromonas/Salinimonas group</taxon>
        <taxon>Alteromonas</taxon>
    </lineage>
</organism>
<dbReference type="STRING" id="1656094.BFC18_21020"/>
<keyword evidence="3" id="KW-0067">ATP-binding</keyword>
<dbReference type="NCBIfam" id="NF008453">
    <property type="entry name" value="PRK11308.1"/>
    <property type="match status" value="2"/>
</dbReference>
<reference evidence="5 6" key="1">
    <citation type="submission" date="2016-08" db="EMBL/GenBank/DDBJ databases">
        <authorList>
            <person name="Seilhamer J.J."/>
        </authorList>
    </citation>
    <scope>NUCLEOTIDE SEQUENCE [LARGE SCALE GENOMIC DNA]</scope>
    <source>
        <strain evidence="5 6">KCTC 42603</strain>
    </source>
</reference>
<dbReference type="GO" id="GO:0015833">
    <property type="term" value="P:peptide transport"/>
    <property type="evidence" value="ECO:0007669"/>
    <property type="project" value="InterPro"/>
</dbReference>
<dbReference type="FunFam" id="3.40.50.300:FF:002585">
    <property type="entry name" value="Glutathione import ATP-binding protein GsiA"/>
    <property type="match status" value="1"/>
</dbReference>
<evidence type="ECO:0000259" key="4">
    <source>
        <dbReference type="PROSITE" id="PS50893"/>
    </source>
</evidence>
<dbReference type="AlphaFoldDB" id="A0A1E7Z6R6"/>
<dbReference type="Proteomes" id="UP000175691">
    <property type="component" value="Unassembled WGS sequence"/>
</dbReference>
<dbReference type="PROSITE" id="PS50893">
    <property type="entry name" value="ABC_TRANSPORTER_2"/>
    <property type="match status" value="2"/>
</dbReference>
<protein>
    <submittedName>
        <fullName evidence="5">ABC transporter</fullName>
    </submittedName>
</protein>
<keyword evidence="2" id="KW-0547">Nucleotide-binding</keyword>
<evidence type="ECO:0000256" key="3">
    <source>
        <dbReference type="ARBA" id="ARBA00022840"/>
    </source>
</evidence>
<dbReference type="Gene3D" id="3.40.50.300">
    <property type="entry name" value="P-loop containing nucleotide triphosphate hydrolases"/>
    <property type="match status" value="2"/>
</dbReference>
<dbReference type="InterPro" id="IPR050319">
    <property type="entry name" value="ABC_transp_ATP-bind"/>
</dbReference>
<dbReference type="SUPFAM" id="SSF52540">
    <property type="entry name" value="P-loop containing nucleoside triphosphate hydrolases"/>
    <property type="match status" value="2"/>
</dbReference>
<dbReference type="GO" id="GO:0005524">
    <property type="term" value="F:ATP binding"/>
    <property type="evidence" value="ECO:0007669"/>
    <property type="project" value="UniProtKB-KW"/>
</dbReference>
<proteinExistence type="predicted"/>
<keyword evidence="1" id="KW-0813">Transport</keyword>
<name>A0A1E7Z6R6_9ALTE</name>
<feature type="domain" description="ABC transporter" evidence="4">
    <location>
        <begin position="274"/>
        <end position="521"/>
    </location>
</feature>
<dbReference type="Pfam" id="PF00005">
    <property type="entry name" value="ABC_tran"/>
    <property type="match status" value="2"/>
</dbReference>
<dbReference type="RefSeq" id="WP_070127435.1">
    <property type="nucleotide sequence ID" value="NZ_MDHN01000041.1"/>
</dbReference>
<dbReference type="NCBIfam" id="TIGR01727">
    <property type="entry name" value="oligo_HPY"/>
    <property type="match status" value="1"/>
</dbReference>
<accession>A0A1E7Z6R6</accession>
<dbReference type="InterPro" id="IPR003439">
    <property type="entry name" value="ABC_transporter-like_ATP-bd"/>
</dbReference>
<dbReference type="InterPro" id="IPR003593">
    <property type="entry name" value="AAA+_ATPase"/>
</dbReference>
<comment type="caution">
    <text evidence="5">The sequence shown here is derived from an EMBL/GenBank/DDBJ whole genome shotgun (WGS) entry which is preliminary data.</text>
</comment>
<feature type="domain" description="ABC transporter" evidence="4">
    <location>
        <begin position="5"/>
        <end position="255"/>
    </location>
</feature>
<dbReference type="EMBL" id="MDHN01000041">
    <property type="protein sequence ID" value="OFC69200.1"/>
    <property type="molecule type" value="Genomic_DNA"/>
</dbReference>
<dbReference type="PROSITE" id="PS00211">
    <property type="entry name" value="ABC_TRANSPORTER_1"/>
    <property type="match status" value="1"/>
</dbReference>
<dbReference type="InterPro" id="IPR017871">
    <property type="entry name" value="ABC_transporter-like_CS"/>
</dbReference>
<dbReference type="CDD" id="cd03257">
    <property type="entry name" value="ABC_NikE_OppD_transporters"/>
    <property type="match status" value="2"/>
</dbReference>
<evidence type="ECO:0000256" key="1">
    <source>
        <dbReference type="ARBA" id="ARBA00022448"/>
    </source>
</evidence>
<keyword evidence="6" id="KW-1185">Reference proteome</keyword>
<evidence type="ECO:0000256" key="2">
    <source>
        <dbReference type="ARBA" id="ARBA00022741"/>
    </source>
</evidence>
<sequence>MTAHIIVDNLQVQAGSPEQPVTIVHNVSFSLQRGEVLALIGESGSGKTTIALTMLGYARPGCWISGGAVMVGNDNMADKTDAQLATLRGRKVAYVAQSAAAAFNPSRRIMDQVVESALMHGVMSRKAAEEKAVKLFAQLSLPSPDTIGKRYPHEVSGGQLQRLMAAMALICDPELVIFDEPTTALDVTTQVDVLKAFKAAVKATNTTAVYVSHDLAVVAQMADRILVLQQGRVMENNPTTKILSDAEHPYTRQLLSAVQHSDIVQNKADSDVVLEIANIEAGYGRIKPDGRPEIPILSDISMKVRRGQTVGIIGESGSGKSTFARVIAGLLPASSGYMLLNKRELFSAIADRDKKECQHIQMVFQNADTALNPAHKVGDILGRPLTFFHGLTGAARKQRVAELLELVKLPVELADRKCGALSGGQKQRINLARALAAEPSVILCDEVTSALDTVVAAAILELLEELQARLNIAIVFISHDISTVKHLCDEVVVLYKGSKVEHGSGKSFASAPYHPYTDLLVSSVPTLDPQWLDSRNQDQEARNIPISNSDSLCRFRDRCTVKLNGLCDSEAPPSRKLSSGKSVLCHRDEAMLSYS</sequence>
<dbReference type="GO" id="GO:0055085">
    <property type="term" value="P:transmembrane transport"/>
    <property type="evidence" value="ECO:0007669"/>
    <property type="project" value="UniProtKB-ARBA"/>
</dbReference>
<dbReference type="SMART" id="SM00382">
    <property type="entry name" value="AAA"/>
    <property type="match status" value="2"/>
</dbReference>
<dbReference type="GO" id="GO:0016887">
    <property type="term" value="F:ATP hydrolysis activity"/>
    <property type="evidence" value="ECO:0007669"/>
    <property type="project" value="InterPro"/>
</dbReference>
<gene>
    <name evidence="5" type="ORF">BFC18_21020</name>
</gene>
<dbReference type="InterPro" id="IPR027417">
    <property type="entry name" value="P-loop_NTPase"/>
</dbReference>
<dbReference type="OrthoDB" id="9784450at2"/>